<keyword evidence="4" id="KW-1185">Reference proteome</keyword>
<evidence type="ECO:0000259" key="1">
    <source>
        <dbReference type="Pfam" id="PF04168"/>
    </source>
</evidence>
<proteinExistence type="predicted"/>
<protein>
    <submittedName>
        <fullName evidence="3">Uncharacterized conserved protein, circularly permuted ATPgrasp superfamily</fullName>
    </submittedName>
</protein>
<evidence type="ECO:0000313" key="4">
    <source>
        <dbReference type="Proteomes" id="UP000197065"/>
    </source>
</evidence>
<reference evidence="3 4" key="1">
    <citation type="submission" date="2017-06" db="EMBL/GenBank/DDBJ databases">
        <authorList>
            <person name="Kim H.J."/>
            <person name="Triplett B.A."/>
        </authorList>
    </citation>
    <scope>NUCLEOTIDE SEQUENCE [LARGE SCALE GENOMIC DNA]</scope>
    <source>
        <strain evidence="3 4">B29T1</strain>
    </source>
</reference>
<evidence type="ECO:0000313" key="3">
    <source>
        <dbReference type="EMBL" id="SNB52336.1"/>
    </source>
</evidence>
<dbReference type="PANTHER" id="PTHR34595">
    <property type="entry name" value="BLR5612 PROTEIN"/>
    <property type="match status" value="1"/>
</dbReference>
<dbReference type="InterPro" id="IPR051680">
    <property type="entry name" value="ATP-dep_Glu-Cys_Ligase-2"/>
</dbReference>
<dbReference type="EMBL" id="FYEH01000001">
    <property type="protein sequence ID" value="SNB52336.1"/>
    <property type="molecule type" value="Genomic_DNA"/>
</dbReference>
<dbReference type="AlphaFoldDB" id="A0A212PZ50"/>
<dbReference type="Proteomes" id="UP000197065">
    <property type="component" value="Unassembled WGS sequence"/>
</dbReference>
<name>A0A212PZ50_9PROT</name>
<sequence>MSFSPANEALSAAAGQPGLDADLGAVLEGYAAERGGYDEMVDARGQIRPHWRAFLDGFATLGADGRQAALDSTSRHVRESGIAFNVYADPDDRRHTWRLDLAPLLLTDGEWARISAGLRQRARLMEAALGDLYGPKRLLTEGILPARPFLGAAEFVHAEAGLANHRFLHTYACDIARTRAGNWVVLGDQTDTDIGAGYVIASRVALSHGMPGLFRATHARRLAGFYRAMQEALQAQLRKDDGRIAVLSPGPEDPCYFSHAYLARYLGYTLTEAADLTVRDGHLYLKTLDGLQRIDLLLRRVGGAGIDPLFTTGRSGVAGLMQAIRSEGVIVANGPGAALMQNRALAPWSEAAARLLLDEDLLLGDAPCHWLGTEEALEQAMAEWPDLRLMPLRGRNDPGAPVGTIDPRSLSRQEHQSLVRSLAMDGWSNVAVPPVDLATAPSFENGRLQPRPFAIRCYLTRIGDDWNVLPGGLVRMAGAPAAPALPNGFGSKDLWITGSVPEMHQLSLLRASIGAVHLRRTGADLLSRTADNLFWLGRYAERAEGRMRVLRSLLSRVLEDRHDEAEPALAERLLAPPDVDGEAPPVVDPTADIASQAGKALLVGPYALKASLDHLHRTATLVRDQISHDAWRILSGLWLERGWRDEKRPVLSRATLELLDGGIRSLNAFAGTEAENMTRNFAWRFLELGRRIERAAEMALLIKRLTRHGQPALEEGDHALRLLLELGDSFMTYRSRYLMTPLLIPVLDLLVLDETNPRSIAYQLVQIEAHLAALPSEGPHRTAEHRMILKILTGLRLVEVGELARQGADRRRPVLDGLVDGLLVDLPALSDLVMHSHFAHAEMPVSILAMSMQGRSLPAAGA</sequence>
<dbReference type="InterPro" id="IPR025841">
    <property type="entry name" value="CP_ATPgrasp_2"/>
</dbReference>
<evidence type="ECO:0000259" key="2">
    <source>
        <dbReference type="Pfam" id="PF14403"/>
    </source>
</evidence>
<dbReference type="PANTHER" id="PTHR34595:SF2">
    <property type="entry name" value="BLR2978 PROTEIN"/>
    <property type="match status" value="1"/>
</dbReference>
<dbReference type="SUPFAM" id="SSF56059">
    <property type="entry name" value="Glutathione synthetase ATP-binding domain-like"/>
    <property type="match status" value="1"/>
</dbReference>
<feature type="domain" description="DUF403" evidence="1">
    <location>
        <begin position="525"/>
        <end position="838"/>
    </location>
</feature>
<organism evidence="3 4">
    <name type="scientific">Arboricoccus pini</name>
    <dbReference type="NCBI Taxonomy" id="1963835"/>
    <lineage>
        <taxon>Bacteria</taxon>
        <taxon>Pseudomonadati</taxon>
        <taxon>Pseudomonadota</taxon>
        <taxon>Alphaproteobacteria</taxon>
        <taxon>Geminicoccales</taxon>
        <taxon>Geminicoccaceae</taxon>
        <taxon>Arboricoccus</taxon>
    </lineage>
</organism>
<dbReference type="Pfam" id="PF04168">
    <property type="entry name" value="Alpha-E"/>
    <property type="match status" value="1"/>
</dbReference>
<dbReference type="Gene3D" id="3.40.50.11290">
    <property type="match status" value="1"/>
</dbReference>
<dbReference type="InterPro" id="IPR007296">
    <property type="entry name" value="DUF403"/>
</dbReference>
<gene>
    <name evidence="3" type="ORF">SAMN07250955_101232</name>
</gene>
<feature type="domain" description="Circularly permuted ATP-grasp type 2" evidence="2">
    <location>
        <begin position="103"/>
        <end position="477"/>
    </location>
</feature>
<dbReference type="OrthoDB" id="9804079at2"/>
<dbReference type="RefSeq" id="WP_088559557.1">
    <property type="nucleotide sequence ID" value="NZ_FYEH01000001.1"/>
</dbReference>
<accession>A0A212PZ50</accession>
<dbReference type="Pfam" id="PF14403">
    <property type="entry name" value="CP_ATPgrasp_2"/>
    <property type="match status" value="1"/>
</dbReference>